<feature type="compositionally biased region" description="Basic and acidic residues" evidence="7">
    <location>
        <begin position="188"/>
        <end position="202"/>
    </location>
</feature>
<reference evidence="9 10" key="1">
    <citation type="journal article" date="2018" name="BMC Genomics">
        <title>Genomic evidence for intraspecific hybridization in a clonal and extremely halotolerant yeast.</title>
        <authorList>
            <person name="Gostincar C."/>
            <person name="Stajich J.E."/>
            <person name="Zupancic J."/>
            <person name="Zalar P."/>
            <person name="Gunde-Cimerman N."/>
        </authorList>
    </citation>
    <scope>NUCLEOTIDE SEQUENCE [LARGE SCALE GENOMIC DNA]</scope>
    <source>
        <strain evidence="9 10">EXF-2682</strain>
    </source>
</reference>
<comment type="caution">
    <text evidence="9">The sequence shown here is derived from an EMBL/GenBank/DDBJ whole genome shotgun (WGS) entry which is preliminary data.</text>
</comment>
<feature type="compositionally biased region" description="Polar residues" evidence="7">
    <location>
        <begin position="372"/>
        <end position="384"/>
    </location>
</feature>
<dbReference type="VEuPathDB" id="FungiDB:BTJ68_01878"/>
<evidence type="ECO:0000256" key="1">
    <source>
        <dbReference type="ARBA" id="ARBA00022723"/>
    </source>
</evidence>
<dbReference type="Proteomes" id="UP000269276">
    <property type="component" value="Unassembled WGS sequence"/>
</dbReference>
<dbReference type="PANTHER" id="PTHR47172:SF24">
    <property type="entry name" value="GATA ZINC FINGER DOMAIN-CONTAINING PROTEIN 14-RELATED"/>
    <property type="match status" value="1"/>
</dbReference>
<keyword evidence="3" id="KW-0862">Zinc</keyword>
<dbReference type="PROSITE" id="PS00344">
    <property type="entry name" value="GATA_ZN_FINGER_1"/>
    <property type="match status" value="1"/>
</dbReference>
<protein>
    <recommendedName>
        <fullName evidence="8">GATA-type domain-containing protein</fullName>
    </recommendedName>
</protein>
<feature type="domain" description="GATA-type" evidence="8">
    <location>
        <begin position="528"/>
        <end position="558"/>
    </location>
</feature>
<dbReference type="InterPro" id="IPR000679">
    <property type="entry name" value="Znf_GATA"/>
</dbReference>
<dbReference type="InterPro" id="IPR013088">
    <property type="entry name" value="Znf_NHR/GATA"/>
</dbReference>
<keyword evidence="2 6" id="KW-0863">Zinc-finger</keyword>
<dbReference type="GO" id="GO:0008270">
    <property type="term" value="F:zinc ion binding"/>
    <property type="evidence" value="ECO:0007669"/>
    <property type="project" value="UniProtKB-KW"/>
</dbReference>
<evidence type="ECO:0000256" key="3">
    <source>
        <dbReference type="ARBA" id="ARBA00022833"/>
    </source>
</evidence>
<organism evidence="9 10">
    <name type="scientific">Hortaea werneckii</name>
    <name type="common">Black yeast</name>
    <name type="synonym">Cladosporium werneckii</name>
    <dbReference type="NCBI Taxonomy" id="91943"/>
    <lineage>
        <taxon>Eukaryota</taxon>
        <taxon>Fungi</taxon>
        <taxon>Dikarya</taxon>
        <taxon>Ascomycota</taxon>
        <taxon>Pezizomycotina</taxon>
        <taxon>Dothideomycetes</taxon>
        <taxon>Dothideomycetidae</taxon>
        <taxon>Mycosphaerellales</taxon>
        <taxon>Teratosphaeriaceae</taxon>
        <taxon>Hortaea</taxon>
    </lineage>
</organism>
<dbReference type="Gene3D" id="3.30.50.10">
    <property type="entry name" value="Erythroid Transcription Factor GATA-1, subunit A"/>
    <property type="match status" value="1"/>
</dbReference>
<feature type="compositionally biased region" description="Low complexity" evidence="7">
    <location>
        <begin position="262"/>
        <end position="274"/>
    </location>
</feature>
<sequence length="584" mass="63451">MALDSSYRLATTSSPADFSYTDSTRILPAGRDTLAWKPPPRTSASSKLNTGKPKPSCASRGKHAQSHRDHCGEVQGIIMDATNRRYVAKKANLSRKFAFHQNRKTALAKMLTQIRPQLPALSYLDVDKVKREEEAYQSRNTCGSQHLPAVTAASPYPQGPPPPYSQPPPSISQANTYTNAQSGVRTPPESRRTSGDEQDAKYVTRQSLPSISEALGVESQTSYATSTPAPPPASTNPSHQVLAAPSSPKRSYGMDPPPLPPSSYGSSGAYSGYPQHRPETNAQSTYHSHEAHRAAYTSERPPLHLQTSQPPQPQHPSYNYPTTTSPGYEHPQPHSAATAGSSHAPYGYTPYPPRYAQSTSSTGASGGPIYQPSLSYPPSTSWKSDSGRDGRPAEYSSSVKRHLDMYDLEGALNEIAQNSSILLDFSRRYGDRMHQTVRTGPPLSSLPGIVELDDMISKSRVQMDAVAKIREVVLAHQAAYEEQRHSAKTFATDVPPTPDQQSDDAELKAGFAGGEPKKRRGRAAPPGRCHSCNRAETPEWRRGPDGARTLCNACGLHYAKLTRKQQGTNKAASNGTSNLRPKET</sequence>
<dbReference type="EMBL" id="QWIP01000014">
    <property type="protein sequence ID" value="RMY78221.1"/>
    <property type="molecule type" value="Genomic_DNA"/>
</dbReference>
<evidence type="ECO:0000256" key="5">
    <source>
        <dbReference type="ARBA" id="ARBA00023163"/>
    </source>
</evidence>
<dbReference type="GO" id="GO:0043565">
    <property type="term" value="F:sequence-specific DNA binding"/>
    <property type="evidence" value="ECO:0007669"/>
    <property type="project" value="InterPro"/>
</dbReference>
<dbReference type="OrthoDB" id="2162994at2759"/>
<dbReference type="PROSITE" id="PS50114">
    <property type="entry name" value="GATA_ZN_FINGER_2"/>
    <property type="match status" value="1"/>
</dbReference>
<feature type="compositionally biased region" description="Basic and acidic residues" evidence="7">
    <location>
        <begin position="536"/>
        <end position="545"/>
    </location>
</feature>
<keyword evidence="4" id="KW-0805">Transcription regulation</keyword>
<evidence type="ECO:0000256" key="7">
    <source>
        <dbReference type="SAM" id="MobiDB-lite"/>
    </source>
</evidence>
<dbReference type="SUPFAM" id="SSF57716">
    <property type="entry name" value="Glucocorticoid receptor-like (DNA-binding domain)"/>
    <property type="match status" value="1"/>
</dbReference>
<feature type="region of interest" description="Disordered" evidence="7">
    <location>
        <begin position="510"/>
        <end position="545"/>
    </location>
</feature>
<proteinExistence type="predicted"/>
<feature type="compositionally biased region" description="Polar residues" evidence="7">
    <location>
        <begin position="8"/>
        <end position="24"/>
    </location>
</feature>
<feature type="region of interest" description="Disordered" evidence="7">
    <location>
        <begin position="135"/>
        <end position="396"/>
    </location>
</feature>
<keyword evidence="1" id="KW-0479">Metal-binding</keyword>
<feature type="compositionally biased region" description="Polar residues" evidence="7">
    <location>
        <begin position="171"/>
        <end position="184"/>
    </location>
</feature>
<evidence type="ECO:0000256" key="6">
    <source>
        <dbReference type="PROSITE-ProRule" id="PRU00094"/>
    </source>
</evidence>
<dbReference type="CDD" id="cd00202">
    <property type="entry name" value="ZnF_GATA"/>
    <property type="match status" value="1"/>
</dbReference>
<evidence type="ECO:0000313" key="10">
    <source>
        <dbReference type="Proteomes" id="UP000269276"/>
    </source>
</evidence>
<accession>A0A3M7ENQ9</accession>
<feature type="compositionally biased region" description="Pro residues" evidence="7">
    <location>
        <begin position="157"/>
        <end position="170"/>
    </location>
</feature>
<feature type="region of interest" description="Disordered" evidence="7">
    <location>
        <begin position="1"/>
        <end position="69"/>
    </location>
</feature>
<evidence type="ECO:0000256" key="2">
    <source>
        <dbReference type="ARBA" id="ARBA00022771"/>
    </source>
</evidence>
<dbReference type="AlphaFoldDB" id="A0A3M7ENQ9"/>
<feature type="compositionally biased region" description="Polar residues" evidence="7">
    <location>
        <begin position="564"/>
        <end position="584"/>
    </location>
</feature>
<name>A0A3M7ENQ9_HORWE</name>
<dbReference type="Pfam" id="PF00320">
    <property type="entry name" value="GATA"/>
    <property type="match status" value="1"/>
</dbReference>
<dbReference type="PANTHER" id="PTHR47172">
    <property type="entry name" value="OS01G0976800 PROTEIN"/>
    <property type="match status" value="1"/>
</dbReference>
<evidence type="ECO:0000259" key="8">
    <source>
        <dbReference type="PROSITE" id="PS50114"/>
    </source>
</evidence>
<evidence type="ECO:0000313" key="9">
    <source>
        <dbReference type="EMBL" id="RMY78221.1"/>
    </source>
</evidence>
<dbReference type="SMART" id="SM00401">
    <property type="entry name" value="ZnF_GATA"/>
    <property type="match status" value="1"/>
</dbReference>
<gene>
    <name evidence="9" type="ORF">D0863_00832</name>
</gene>
<dbReference type="GO" id="GO:0006355">
    <property type="term" value="P:regulation of DNA-templated transcription"/>
    <property type="evidence" value="ECO:0007669"/>
    <property type="project" value="InterPro"/>
</dbReference>
<evidence type="ECO:0000256" key="4">
    <source>
        <dbReference type="ARBA" id="ARBA00023015"/>
    </source>
</evidence>
<keyword evidence="5" id="KW-0804">Transcription</keyword>
<feature type="region of interest" description="Disordered" evidence="7">
    <location>
        <begin position="562"/>
        <end position="584"/>
    </location>
</feature>